<reference evidence="3" key="2">
    <citation type="submission" date="2023-01" db="EMBL/GenBank/DDBJ databases">
        <authorList>
            <person name="Petersen C."/>
        </authorList>
    </citation>
    <scope>NUCLEOTIDE SEQUENCE</scope>
    <source>
        <strain evidence="3">IBT 15450</strain>
    </source>
</reference>
<keyword evidence="2" id="KW-0812">Transmembrane</keyword>
<keyword evidence="2" id="KW-1133">Transmembrane helix</keyword>
<gene>
    <name evidence="3" type="ORF">N7460_005259</name>
</gene>
<organism evidence="3 4">
    <name type="scientific">Penicillium canescens</name>
    <dbReference type="NCBI Taxonomy" id="5083"/>
    <lineage>
        <taxon>Eukaryota</taxon>
        <taxon>Fungi</taxon>
        <taxon>Dikarya</taxon>
        <taxon>Ascomycota</taxon>
        <taxon>Pezizomycotina</taxon>
        <taxon>Eurotiomycetes</taxon>
        <taxon>Eurotiomycetidae</taxon>
        <taxon>Eurotiales</taxon>
        <taxon>Aspergillaceae</taxon>
        <taxon>Penicillium</taxon>
    </lineage>
</organism>
<dbReference type="EMBL" id="JAQJZL010000004">
    <property type="protein sequence ID" value="KAJ6043904.1"/>
    <property type="molecule type" value="Genomic_DNA"/>
</dbReference>
<feature type="transmembrane region" description="Helical" evidence="2">
    <location>
        <begin position="207"/>
        <end position="228"/>
    </location>
</feature>
<reference evidence="3" key="1">
    <citation type="journal article" date="2023" name="IMA Fungus">
        <title>Comparative genomic study of the Penicillium genus elucidates a diverse pangenome and 15 lateral gene transfer events.</title>
        <authorList>
            <person name="Petersen C."/>
            <person name="Sorensen T."/>
            <person name="Nielsen M.R."/>
            <person name="Sondergaard T.E."/>
            <person name="Sorensen J.L."/>
            <person name="Fitzpatrick D.A."/>
            <person name="Frisvad J.C."/>
            <person name="Nielsen K.L."/>
        </authorList>
    </citation>
    <scope>NUCLEOTIDE SEQUENCE</scope>
    <source>
        <strain evidence="3">IBT 15450</strain>
    </source>
</reference>
<evidence type="ECO:0000313" key="3">
    <source>
        <dbReference type="EMBL" id="KAJ6043904.1"/>
    </source>
</evidence>
<proteinExistence type="predicted"/>
<keyword evidence="4" id="KW-1185">Reference proteome</keyword>
<comment type="caution">
    <text evidence="3">The sequence shown here is derived from an EMBL/GenBank/DDBJ whole genome shotgun (WGS) entry which is preliminary data.</text>
</comment>
<dbReference type="Proteomes" id="UP001219568">
    <property type="component" value="Unassembled WGS sequence"/>
</dbReference>
<dbReference type="AlphaFoldDB" id="A0AAD6IF78"/>
<name>A0AAD6IF78_PENCN</name>
<feature type="compositionally biased region" description="Polar residues" evidence="1">
    <location>
        <begin position="35"/>
        <end position="47"/>
    </location>
</feature>
<evidence type="ECO:0000256" key="1">
    <source>
        <dbReference type="SAM" id="MobiDB-lite"/>
    </source>
</evidence>
<feature type="region of interest" description="Disordered" evidence="1">
    <location>
        <begin position="1"/>
        <end position="53"/>
    </location>
</feature>
<evidence type="ECO:0000313" key="4">
    <source>
        <dbReference type="Proteomes" id="UP001219568"/>
    </source>
</evidence>
<feature type="compositionally biased region" description="Basic and acidic residues" evidence="1">
    <location>
        <begin position="1"/>
        <end position="30"/>
    </location>
</feature>
<sequence>MSSSRKDVIVRHTRKLHPDMSRERRNRESEPAESCHSSIRNSSSQVPELTGSETRDIIATSLPEIRQQNQHSSTCEAISQRVIDELPLNNFTFSIDENPLPNALTPTTGRLLDSFCQSQSNGANEGTLFLGTQLPYLIPANETAMSVAPSNNLSQSQQKVPDEQPLSLNDEDYDNAKANVSLSLLCEKPMNDWFPSKYAVIRFVKSFLTIWLPICLLFMNQAFALQQLRVGSLLRHPCVCLRFAKELAIAPLLLQVMACGAIYLGERGIADEMHEIALQRVMQDQLLLLSDEDKFELWVLQALLLINVYRLGSTPLLMEQQEIYLFPHITMLASRALKEPKISPSDYQQWVYEETIGR</sequence>
<keyword evidence="2" id="KW-0472">Membrane</keyword>
<evidence type="ECO:0000256" key="2">
    <source>
        <dbReference type="SAM" id="Phobius"/>
    </source>
</evidence>
<accession>A0AAD6IF78</accession>
<protein>
    <submittedName>
        <fullName evidence="3">Uncharacterized protein</fullName>
    </submittedName>
</protein>